<evidence type="ECO:0000313" key="1">
    <source>
        <dbReference type="EMBL" id="BCR83873.1"/>
    </source>
</evidence>
<sequence length="78" mass="8986">MTHQAEAKIRLNYEYLSLSGEGERDDRVLDAWFKIKEQAIHKGVNIAAKAEVQALVQAQARPKIAKKKKKTKRVMRRP</sequence>
<gene>
    <name evidence="1" type="ORF">ACHE_11275A</name>
</gene>
<organism evidence="1 2">
    <name type="scientific">Aspergillus chevalieri</name>
    <name type="common">Eurotium chevalieri</name>
    <dbReference type="NCBI Taxonomy" id="182096"/>
    <lineage>
        <taxon>Eukaryota</taxon>
        <taxon>Fungi</taxon>
        <taxon>Dikarya</taxon>
        <taxon>Ascomycota</taxon>
        <taxon>Pezizomycotina</taxon>
        <taxon>Eurotiomycetes</taxon>
        <taxon>Eurotiomycetidae</taxon>
        <taxon>Eurotiales</taxon>
        <taxon>Aspergillaceae</taxon>
        <taxon>Aspergillus</taxon>
        <taxon>Aspergillus subgen. Aspergillus</taxon>
    </lineage>
</organism>
<accession>A0A7R7VHE9</accession>
<keyword evidence="2" id="KW-1185">Reference proteome</keyword>
<dbReference type="GeneID" id="66978232"/>
<dbReference type="EMBL" id="AP024416">
    <property type="protein sequence ID" value="BCR83873.1"/>
    <property type="molecule type" value="Genomic_DNA"/>
</dbReference>
<reference evidence="1" key="2">
    <citation type="submission" date="2021-02" db="EMBL/GenBank/DDBJ databases">
        <title>Aspergillus chevalieri M1 genome sequence.</title>
        <authorList>
            <person name="Kadooka C."/>
            <person name="Mori K."/>
            <person name="Futagami T."/>
        </authorList>
    </citation>
    <scope>NUCLEOTIDE SEQUENCE</scope>
    <source>
        <strain evidence="1">M1</strain>
    </source>
</reference>
<dbReference type="Proteomes" id="UP000637239">
    <property type="component" value="Chromosome 1"/>
</dbReference>
<proteinExistence type="predicted"/>
<dbReference type="RefSeq" id="XP_043132395.1">
    <property type="nucleotide sequence ID" value="XM_043275826.1"/>
</dbReference>
<evidence type="ECO:0000313" key="2">
    <source>
        <dbReference type="Proteomes" id="UP000637239"/>
    </source>
</evidence>
<reference evidence="1" key="1">
    <citation type="submission" date="2021-01" db="EMBL/GenBank/DDBJ databases">
        <authorList>
            <consortium name="Aspergillus chevalieri M1 genome sequencing consortium"/>
            <person name="Kazuki M."/>
            <person name="Futagami T."/>
        </authorList>
    </citation>
    <scope>NUCLEOTIDE SEQUENCE</scope>
    <source>
        <strain evidence="1">M1</strain>
    </source>
</reference>
<dbReference type="AlphaFoldDB" id="A0A7R7VHE9"/>
<name>A0A7R7VHE9_ASPCH</name>
<protein>
    <submittedName>
        <fullName evidence="1">Uncharacterized protein</fullName>
    </submittedName>
</protein>
<dbReference type="KEGG" id="ache:ACHE_11275A"/>